<accession>A0A7S4GHD4</accession>
<dbReference type="Gene3D" id="3.40.50.150">
    <property type="entry name" value="Vaccinia Virus protein VP39"/>
    <property type="match status" value="1"/>
</dbReference>
<reference evidence="3" key="1">
    <citation type="submission" date="2021-01" db="EMBL/GenBank/DDBJ databases">
        <authorList>
            <person name="Corre E."/>
            <person name="Pelletier E."/>
            <person name="Niang G."/>
            <person name="Scheremetjew M."/>
            <person name="Finn R."/>
            <person name="Kale V."/>
            <person name="Holt S."/>
            <person name="Cochrane G."/>
            <person name="Meng A."/>
            <person name="Brown T."/>
            <person name="Cohen L."/>
        </authorList>
    </citation>
    <scope>NUCLEOTIDE SEQUENCE</scope>
    <source>
        <strain evidence="3">CCMP1594</strain>
    </source>
</reference>
<gene>
    <name evidence="3" type="ORF">EGYM00163_LOCUS48547</name>
</gene>
<dbReference type="InterPro" id="IPR001763">
    <property type="entry name" value="Rhodanese-like_dom"/>
</dbReference>
<dbReference type="SUPFAM" id="SSF52821">
    <property type="entry name" value="Rhodanese/Cell cycle control phosphatase"/>
    <property type="match status" value="1"/>
</dbReference>
<evidence type="ECO:0000313" key="3">
    <source>
        <dbReference type="EMBL" id="CAE0837177.1"/>
    </source>
</evidence>
<dbReference type="InterPro" id="IPR041698">
    <property type="entry name" value="Methyltransf_25"/>
</dbReference>
<dbReference type="CDD" id="cd02440">
    <property type="entry name" value="AdoMet_MTases"/>
    <property type="match status" value="1"/>
</dbReference>
<dbReference type="PROSITE" id="PS50206">
    <property type="entry name" value="RHODANESE_3"/>
    <property type="match status" value="1"/>
</dbReference>
<dbReference type="AlphaFoldDB" id="A0A7S4GHD4"/>
<protein>
    <recommendedName>
        <fullName evidence="2">Rhodanese domain-containing protein</fullName>
    </recommendedName>
</protein>
<name>A0A7S4GHD4_9EUGL</name>
<dbReference type="PANTHER" id="PTHR43861">
    <property type="entry name" value="TRANS-ACONITATE 2-METHYLTRANSFERASE-RELATED"/>
    <property type="match status" value="1"/>
</dbReference>
<dbReference type="InterPro" id="IPR029063">
    <property type="entry name" value="SAM-dependent_MTases_sf"/>
</dbReference>
<organism evidence="3">
    <name type="scientific">Eutreptiella gymnastica</name>
    <dbReference type="NCBI Taxonomy" id="73025"/>
    <lineage>
        <taxon>Eukaryota</taxon>
        <taxon>Discoba</taxon>
        <taxon>Euglenozoa</taxon>
        <taxon>Euglenida</taxon>
        <taxon>Spirocuta</taxon>
        <taxon>Euglenophyceae</taxon>
        <taxon>Eutreptiales</taxon>
        <taxon>Eutreptiaceae</taxon>
        <taxon>Eutreptiella</taxon>
    </lineage>
</organism>
<feature type="domain" description="Rhodanese" evidence="2">
    <location>
        <begin position="63"/>
        <end position="94"/>
    </location>
</feature>
<dbReference type="EMBL" id="HBJA01140796">
    <property type="protein sequence ID" value="CAE0837177.1"/>
    <property type="molecule type" value="Transcribed_RNA"/>
</dbReference>
<dbReference type="Gene3D" id="3.40.250.10">
    <property type="entry name" value="Rhodanese-like domain"/>
    <property type="match status" value="1"/>
</dbReference>
<dbReference type="SUPFAM" id="SSF53335">
    <property type="entry name" value="S-adenosyl-L-methionine-dependent methyltransferases"/>
    <property type="match status" value="1"/>
</dbReference>
<evidence type="ECO:0000259" key="2">
    <source>
        <dbReference type="PROSITE" id="PS50206"/>
    </source>
</evidence>
<dbReference type="GO" id="GO:0016740">
    <property type="term" value="F:transferase activity"/>
    <property type="evidence" value="ECO:0007669"/>
    <property type="project" value="UniProtKB-KW"/>
</dbReference>
<dbReference type="Pfam" id="PF13649">
    <property type="entry name" value="Methyltransf_25"/>
    <property type="match status" value="1"/>
</dbReference>
<sequence>MEQISSCTVPPQASVCFQPKPVRNTQVVEMCDVREDTGSPVTKWIATDADVDLSVVAHWISSHQHRRRLLDVRDRTSFCVRHIAGSSNIPVEELQARKYELPASASVGGLCVFADTKHHGRKAVEILAASQRGIDYVVLESPAFWDYLTDSAAHLVGTGPKSSRIWDPSPVLQEFLEPTGSTAPSSRILIDPLTSNKFDDLCGDTTTEQPKCKHTLGVESNQDPGSAQNRRPLAIDLGCGCGRDAVYLAARGWQVIAVDNRPKMLQRAVALAVHESVEHCFQASETDLEREWPWDKEQADLVVCIRFLVRSLFPKIADVVRPGGYIIYSHFLEGCGKPRSPKHFLFRGELAQVFGPPLFEVLQDAETIIEDGRPVCCFLARKHMA</sequence>
<proteinExistence type="predicted"/>
<keyword evidence="1" id="KW-0808">Transferase</keyword>
<evidence type="ECO:0000256" key="1">
    <source>
        <dbReference type="ARBA" id="ARBA00022679"/>
    </source>
</evidence>
<dbReference type="InterPro" id="IPR036873">
    <property type="entry name" value="Rhodanese-like_dom_sf"/>
</dbReference>